<dbReference type="RefSeq" id="WP_241446292.1">
    <property type="nucleotide sequence ID" value="NZ_JAKZHW010000001.1"/>
</dbReference>
<evidence type="ECO:0000256" key="1">
    <source>
        <dbReference type="SAM" id="SignalP"/>
    </source>
</evidence>
<sequence>MRATSIAAMTAALSIASMTGACNKAAEPSAPAATSVSEEDAAAVADATQAAWVSQDAAKIEAAYAKDVVAFDPVDPPLSTTWENWDKLQKGFADMKFDHIDVPDRKIQTLDADHFIVSGTGAMTSTSGPVKSAAMRFTDAYERQADGKWLIVNEHVSMKPEPEAKG</sequence>
<accession>A0ABS9VKM2</accession>
<keyword evidence="1" id="KW-0732">Signal</keyword>
<feature type="domain" description="DUF4440" evidence="2">
    <location>
        <begin position="43"/>
        <end position="151"/>
    </location>
</feature>
<dbReference type="SUPFAM" id="SSF54427">
    <property type="entry name" value="NTF2-like"/>
    <property type="match status" value="1"/>
</dbReference>
<gene>
    <name evidence="3" type="ORF">LZ016_05240</name>
</gene>
<name>A0ABS9VKM2_9SPHN</name>
<reference evidence="3 4" key="1">
    <citation type="submission" date="2022-03" db="EMBL/GenBank/DDBJ databases">
        <authorList>
            <person name="Jo J.-H."/>
            <person name="Im W.-T."/>
        </authorList>
    </citation>
    <scope>NUCLEOTIDE SEQUENCE [LARGE SCALE GENOMIC DNA]</scope>
    <source>
        <strain evidence="3 4">SM33</strain>
    </source>
</reference>
<protein>
    <submittedName>
        <fullName evidence="3">DUF4440 domain-containing protein</fullName>
    </submittedName>
</protein>
<comment type="caution">
    <text evidence="3">The sequence shown here is derived from an EMBL/GenBank/DDBJ whole genome shotgun (WGS) entry which is preliminary data.</text>
</comment>
<proteinExistence type="predicted"/>
<evidence type="ECO:0000313" key="3">
    <source>
        <dbReference type="EMBL" id="MCH8615503.1"/>
    </source>
</evidence>
<feature type="signal peptide" evidence="1">
    <location>
        <begin position="1"/>
        <end position="21"/>
    </location>
</feature>
<dbReference type="Pfam" id="PF14534">
    <property type="entry name" value="DUF4440"/>
    <property type="match status" value="1"/>
</dbReference>
<dbReference type="Gene3D" id="3.10.450.50">
    <property type="match status" value="1"/>
</dbReference>
<dbReference type="Proteomes" id="UP001203058">
    <property type="component" value="Unassembled WGS sequence"/>
</dbReference>
<evidence type="ECO:0000259" key="2">
    <source>
        <dbReference type="Pfam" id="PF14534"/>
    </source>
</evidence>
<dbReference type="PROSITE" id="PS51257">
    <property type="entry name" value="PROKAR_LIPOPROTEIN"/>
    <property type="match status" value="1"/>
</dbReference>
<dbReference type="InterPro" id="IPR027843">
    <property type="entry name" value="DUF4440"/>
</dbReference>
<evidence type="ECO:0000313" key="4">
    <source>
        <dbReference type="Proteomes" id="UP001203058"/>
    </source>
</evidence>
<dbReference type="EMBL" id="JAKZHW010000001">
    <property type="protein sequence ID" value="MCH8615503.1"/>
    <property type="molecule type" value="Genomic_DNA"/>
</dbReference>
<feature type="chain" id="PRO_5046978404" evidence="1">
    <location>
        <begin position="22"/>
        <end position="166"/>
    </location>
</feature>
<organism evidence="3 4">
    <name type="scientific">Sphingomonas telluris</name>
    <dbReference type="NCBI Taxonomy" id="2907998"/>
    <lineage>
        <taxon>Bacteria</taxon>
        <taxon>Pseudomonadati</taxon>
        <taxon>Pseudomonadota</taxon>
        <taxon>Alphaproteobacteria</taxon>
        <taxon>Sphingomonadales</taxon>
        <taxon>Sphingomonadaceae</taxon>
        <taxon>Sphingomonas</taxon>
    </lineage>
</organism>
<dbReference type="InterPro" id="IPR032710">
    <property type="entry name" value="NTF2-like_dom_sf"/>
</dbReference>
<keyword evidence="4" id="KW-1185">Reference proteome</keyword>